<organism evidence="2 3">
    <name type="scientific">Dryococelus australis</name>
    <dbReference type="NCBI Taxonomy" id="614101"/>
    <lineage>
        <taxon>Eukaryota</taxon>
        <taxon>Metazoa</taxon>
        <taxon>Ecdysozoa</taxon>
        <taxon>Arthropoda</taxon>
        <taxon>Hexapoda</taxon>
        <taxon>Insecta</taxon>
        <taxon>Pterygota</taxon>
        <taxon>Neoptera</taxon>
        <taxon>Polyneoptera</taxon>
        <taxon>Phasmatodea</taxon>
        <taxon>Verophasmatodea</taxon>
        <taxon>Anareolatae</taxon>
        <taxon>Phasmatidae</taxon>
        <taxon>Eurycanthinae</taxon>
        <taxon>Dryococelus</taxon>
    </lineage>
</organism>
<evidence type="ECO:0000313" key="2">
    <source>
        <dbReference type="EMBL" id="KAJ8882061.1"/>
    </source>
</evidence>
<dbReference type="EMBL" id="JARBHB010000006">
    <property type="protein sequence ID" value="KAJ8882061.1"/>
    <property type="molecule type" value="Genomic_DNA"/>
</dbReference>
<gene>
    <name evidence="2" type="ORF">PR048_018549</name>
</gene>
<proteinExistence type="predicted"/>
<evidence type="ECO:0000313" key="3">
    <source>
        <dbReference type="Proteomes" id="UP001159363"/>
    </source>
</evidence>
<name>A0ABQ9HCL0_9NEOP</name>
<sequence length="99" mass="11070">MCVTVVLEVLADGRKLPPHVILKRKTMPKEKLPPRSALLKKRGMLVPDSFKGNLAPDVKKTVQHLNTDLVIIPGGMKSKLQVLDIAVNKLFRQYEGIVF</sequence>
<dbReference type="InterPro" id="IPR004875">
    <property type="entry name" value="DDE_SF_endonuclease_dom"/>
</dbReference>
<comment type="caution">
    <text evidence="2">The sequence shown here is derived from an EMBL/GenBank/DDBJ whole genome shotgun (WGS) entry which is preliminary data.</text>
</comment>
<dbReference type="Proteomes" id="UP001159363">
    <property type="component" value="Chromosome 5"/>
</dbReference>
<accession>A0ABQ9HCL0</accession>
<evidence type="ECO:0000259" key="1">
    <source>
        <dbReference type="Pfam" id="PF03184"/>
    </source>
</evidence>
<keyword evidence="3" id="KW-1185">Reference proteome</keyword>
<reference evidence="2 3" key="1">
    <citation type="submission" date="2023-02" db="EMBL/GenBank/DDBJ databases">
        <title>LHISI_Scaffold_Assembly.</title>
        <authorList>
            <person name="Stuart O.P."/>
            <person name="Cleave R."/>
            <person name="Magrath M.J.L."/>
            <person name="Mikheyev A.S."/>
        </authorList>
    </citation>
    <scope>NUCLEOTIDE SEQUENCE [LARGE SCALE GENOMIC DNA]</scope>
    <source>
        <strain evidence="2">Daus_M_001</strain>
        <tissue evidence="2">Leg muscle</tissue>
    </source>
</reference>
<protein>
    <recommendedName>
        <fullName evidence="1">DDE-1 domain-containing protein</fullName>
    </recommendedName>
</protein>
<feature type="domain" description="DDE-1" evidence="1">
    <location>
        <begin position="38"/>
        <end position="93"/>
    </location>
</feature>
<dbReference type="Pfam" id="PF03184">
    <property type="entry name" value="DDE_1"/>
    <property type="match status" value="1"/>
</dbReference>